<dbReference type="GeneID" id="19197992"/>
<dbReference type="RefSeq" id="XP_007752065.1">
    <property type="nucleotide sequence ID" value="XM_007753875.1"/>
</dbReference>
<dbReference type="HOGENOM" id="CLU_2793804_0_0_1"/>
<gene>
    <name evidence="1" type="ORF">A1O5_13309</name>
</gene>
<dbReference type="OrthoDB" id="10463888at2759"/>
<sequence length="68" mass="7837">MAPPSPEVRFEPKFPDAFLEMFRANDATVKFPVDLVIHDKDFIADEDEDEDDDDDEHHLEAIGAFYPI</sequence>
<accession>W9VMT6</accession>
<reference evidence="1 2" key="1">
    <citation type="submission" date="2013-03" db="EMBL/GenBank/DDBJ databases">
        <title>The Genome Sequence of Cladophialophora psammophila CBS 110553.</title>
        <authorList>
            <consortium name="The Broad Institute Genomics Platform"/>
            <person name="Cuomo C."/>
            <person name="de Hoog S."/>
            <person name="Gorbushina A."/>
            <person name="Walker B."/>
            <person name="Young S.K."/>
            <person name="Zeng Q."/>
            <person name="Gargeya S."/>
            <person name="Fitzgerald M."/>
            <person name="Haas B."/>
            <person name="Abouelleil A."/>
            <person name="Allen A.W."/>
            <person name="Alvarado L."/>
            <person name="Arachchi H.M."/>
            <person name="Berlin A.M."/>
            <person name="Chapman S.B."/>
            <person name="Gainer-Dewar J."/>
            <person name="Goldberg J."/>
            <person name="Griggs A."/>
            <person name="Gujja S."/>
            <person name="Hansen M."/>
            <person name="Howarth C."/>
            <person name="Imamovic A."/>
            <person name="Ireland A."/>
            <person name="Larimer J."/>
            <person name="McCowan C."/>
            <person name="Murphy C."/>
            <person name="Pearson M."/>
            <person name="Poon T.W."/>
            <person name="Priest M."/>
            <person name="Roberts A."/>
            <person name="Saif S."/>
            <person name="Shea T."/>
            <person name="Sisk P."/>
            <person name="Sykes S."/>
            <person name="Wortman J."/>
            <person name="Nusbaum C."/>
            <person name="Birren B."/>
        </authorList>
    </citation>
    <scope>NUCLEOTIDE SEQUENCE [LARGE SCALE GENOMIC DNA]</scope>
    <source>
        <strain evidence="1 2">CBS 110553</strain>
    </source>
</reference>
<dbReference type="Proteomes" id="UP000019471">
    <property type="component" value="Unassembled WGS sequence"/>
</dbReference>
<name>W9VMT6_9EURO</name>
<organism evidence="1 2">
    <name type="scientific">Cladophialophora psammophila CBS 110553</name>
    <dbReference type="NCBI Taxonomy" id="1182543"/>
    <lineage>
        <taxon>Eukaryota</taxon>
        <taxon>Fungi</taxon>
        <taxon>Dikarya</taxon>
        <taxon>Ascomycota</taxon>
        <taxon>Pezizomycotina</taxon>
        <taxon>Eurotiomycetes</taxon>
        <taxon>Chaetothyriomycetidae</taxon>
        <taxon>Chaetothyriales</taxon>
        <taxon>Herpotrichiellaceae</taxon>
        <taxon>Cladophialophora</taxon>
    </lineage>
</organism>
<evidence type="ECO:0000313" key="1">
    <source>
        <dbReference type="EMBL" id="EXJ53441.1"/>
    </source>
</evidence>
<evidence type="ECO:0000313" key="2">
    <source>
        <dbReference type="Proteomes" id="UP000019471"/>
    </source>
</evidence>
<protein>
    <submittedName>
        <fullName evidence="1">Uncharacterized protein</fullName>
    </submittedName>
</protein>
<comment type="caution">
    <text evidence="1">The sequence shown here is derived from an EMBL/GenBank/DDBJ whole genome shotgun (WGS) entry which is preliminary data.</text>
</comment>
<dbReference type="AlphaFoldDB" id="W9VMT6"/>
<proteinExistence type="predicted"/>
<dbReference type="EMBL" id="AMGX01000046">
    <property type="protein sequence ID" value="EXJ53441.1"/>
    <property type="molecule type" value="Genomic_DNA"/>
</dbReference>
<keyword evidence="2" id="KW-1185">Reference proteome</keyword>